<evidence type="ECO:0000313" key="1">
    <source>
        <dbReference type="EMBL" id="MBO3743673.1"/>
    </source>
</evidence>
<dbReference type="Proteomes" id="UP000679690">
    <property type="component" value="Unassembled WGS sequence"/>
</dbReference>
<sequence>MATWIDPAVRLDGKEQRRVSGRVTYSSEKIDGLRTLRITTNVIGVYTFEGGGDTPIAASHDEIQWEFPRPGHVDRGNGVLHGVDGLCRLREGPAAAGHRHVGAGTGHQ</sequence>
<keyword evidence="2" id="KW-1185">Reference proteome</keyword>
<dbReference type="EMBL" id="JAGFNS010000043">
    <property type="protein sequence ID" value="MBO3743673.1"/>
    <property type="molecule type" value="Genomic_DNA"/>
</dbReference>
<gene>
    <name evidence="1" type="ORF">J5X75_39860</name>
</gene>
<accession>A0ABS3UYM7</accession>
<dbReference type="RefSeq" id="WP_208472914.1">
    <property type="nucleotide sequence ID" value="NZ_JAGFNS010000043.1"/>
</dbReference>
<reference evidence="1 2" key="1">
    <citation type="submission" date="2021-03" db="EMBL/GenBank/DDBJ databases">
        <title>Actinoplanes flavus sp. nov., a novel actinomycete isolated from Coconut Palm rhizosphere soil.</title>
        <authorList>
            <person name="Luo X."/>
        </authorList>
    </citation>
    <scope>NUCLEOTIDE SEQUENCE [LARGE SCALE GENOMIC DNA]</scope>
    <source>
        <strain evidence="1 2">NEAU-H7</strain>
    </source>
</reference>
<comment type="caution">
    <text evidence="1">The sequence shown here is derived from an EMBL/GenBank/DDBJ whole genome shotgun (WGS) entry which is preliminary data.</text>
</comment>
<name>A0ABS3UYM7_9ACTN</name>
<proteinExistence type="predicted"/>
<evidence type="ECO:0000313" key="2">
    <source>
        <dbReference type="Proteomes" id="UP000679690"/>
    </source>
</evidence>
<organism evidence="1 2">
    <name type="scientific">Actinoplanes flavus</name>
    <dbReference type="NCBI Taxonomy" id="2820290"/>
    <lineage>
        <taxon>Bacteria</taxon>
        <taxon>Bacillati</taxon>
        <taxon>Actinomycetota</taxon>
        <taxon>Actinomycetes</taxon>
        <taxon>Micromonosporales</taxon>
        <taxon>Micromonosporaceae</taxon>
        <taxon>Actinoplanes</taxon>
    </lineage>
</organism>
<protein>
    <submittedName>
        <fullName evidence="1">Uncharacterized protein</fullName>
    </submittedName>
</protein>